<feature type="transmembrane region" description="Helical" evidence="17">
    <location>
        <begin position="37"/>
        <end position="57"/>
    </location>
</feature>
<evidence type="ECO:0000256" key="15">
    <source>
        <dbReference type="NCBIfam" id="TIGR00560"/>
    </source>
</evidence>
<keyword evidence="9 17" id="KW-1133">Transmembrane helix</keyword>
<organism evidence="18 19">
    <name type="scientific">Geovibrio thiophilus</name>
    <dbReference type="NCBI Taxonomy" id="139438"/>
    <lineage>
        <taxon>Bacteria</taxon>
        <taxon>Pseudomonadati</taxon>
        <taxon>Deferribacterota</taxon>
        <taxon>Deferribacteres</taxon>
        <taxon>Deferribacterales</taxon>
        <taxon>Geovibrionaceae</taxon>
        <taxon>Geovibrio</taxon>
    </lineage>
</organism>
<keyword evidence="13" id="KW-1208">Phospholipid metabolism</keyword>
<evidence type="ECO:0000256" key="9">
    <source>
        <dbReference type="ARBA" id="ARBA00022989"/>
    </source>
</evidence>
<evidence type="ECO:0000256" key="13">
    <source>
        <dbReference type="ARBA" id="ARBA00023264"/>
    </source>
</evidence>
<keyword evidence="11 17" id="KW-0472">Membrane</keyword>
<proteinExistence type="inferred from homology"/>
<evidence type="ECO:0000256" key="5">
    <source>
        <dbReference type="ARBA" id="ARBA00014944"/>
    </source>
</evidence>
<sequence length="189" mass="20837">MNKAQRELNPANLLTALRIISVPVFLAFLYFDKPLLNVIACAVYTVFAATDYVDGYIARKYNMVTDLGKILDPVADKIFVAATMIALVEMGRLEGFILMIILTRDFAVGALRNLAASKGIIIAAGGAGKWKTGFQMTGVGCIIFKNSLFGLNVHLVGTILVYISLIFSLYSAWEYFRGYYKPSDEKSKP</sequence>
<dbReference type="GO" id="GO:0016020">
    <property type="term" value="C:membrane"/>
    <property type="evidence" value="ECO:0007669"/>
    <property type="project" value="UniProtKB-SubCell"/>
</dbReference>
<evidence type="ECO:0000313" key="18">
    <source>
        <dbReference type="EMBL" id="QAR33060.1"/>
    </source>
</evidence>
<evidence type="ECO:0000256" key="3">
    <source>
        <dbReference type="ARBA" id="ARBA00010441"/>
    </source>
</evidence>
<dbReference type="PANTHER" id="PTHR14269:SF62">
    <property type="entry name" value="CDP-DIACYLGLYCEROL--GLYCEROL-3-PHOSPHATE 3-PHOSPHATIDYLTRANSFERASE 1, CHLOROPLASTIC"/>
    <property type="match status" value="1"/>
</dbReference>
<reference evidence="18 19" key="1">
    <citation type="submission" date="2019-01" db="EMBL/GenBank/DDBJ databases">
        <title>Geovibrio thiophilus DSM 11263, complete genome.</title>
        <authorList>
            <person name="Spring S."/>
            <person name="Bunk B."/>
            <person name="Sproer C."/>
        </authorList>
    </citation>
    <scope>NUCLEOTIDE SEQUENCE [LARGE SCALE GENOMIC DNA]</scope>
    <source>
        <strain evidence="18 19">DSM 11263</strain>
    </source>
</reference>
<dbReference type="NCBIfam" id="TIGR00560">
    <property type="entry name" value="pgsA"/>
    <property type="match status" value="1"/>
</dbReference>
<gene>
    <name evidence="18" type="primary">pgsA</name>
    <name evidence="18" type="ORF">EP073_06450</name>
</gene>
<evidence type="ECO:0000256" key="11">
    <source>
        <dbReference type="ARBA" id="ARBA00023136"/>
    </source>
</evidence>
<dbReference type="PIRSF" id="PIRSF000847">
    <property type="entry name" value="Phos_ph_gly_syn"/>
    <property type="match status" value="1"/>
</dbReference>
<evidence type="ECO:0000256" key="10">
    <source>
        <dbReference type="ARBA" id="ARBA00023098"/>
    </source>
</evidence>
<dbReference type="GO" id="GO:0008444">
    <property type="term" value="F:CDP-diacylglycerol-glycerol-3-phosphate 3-phosphatidyltransferase activity"/>
    <property type="evidence" value="ECO:0007669"/>
    <property type="project" value="UniProtKB-UniRule"/>
</dbReference>
<evidence type="ECO:0000313" key="19">
    <source>
        <dbReference type="Proteomes" id="UP000287502"/>
    </source>
</evidence>
<evidence type="ECO:0000256" key="14">
    <source>
        <dbReference type="ARBA" id="ARBA00048586"/>
    </source>
</evidence>
<dbReference type="PROSITE" id="PS00379">
    <property type="entry name" value="CDP_ALCOHOL_P_TRANSF"/>
    <property type="match status" value="1"/>
</dbReference>
<keyword evidence="6" id="KW-0444">Lipid biosynthesis</keyword>
<dbReference type="Pfam" id="PF01066">
    <property type="entry name" value="CDP-OH_P_transf"/>
    <property type="match status" value="1"/>
</dbReference>
<feature type="transmembrane region" description="Helical" evidence="17">
    <location>
        <begin position="153"/>
        <end position="173"/>
    </location>
</feature>
<comment type="catalytic activity">
    <reaction evidence="14">
        <text>a CDP-1,2-diacyl-sn-glycerol + sn-glycerol 3-phosphate = a 1,2-diacyl-sn-glycero-3-phospho-(1'-sn-glycero-3'-phosphate) + CMP + H(+)</text>
        <dbReference type="Rhea" id="RHEA:12593"/>
        <dbReference type="ChEBI" id="CHEBI:15378"/>
        <dbReference type="ChEBI" id="CHEBI:57597"/>
        <dbReference type="ChEBI" id="CHEBI:58332"/>
        <dbReference type="ChEBI" id="CHEBI:60110"/>
        <dbReference type="ChEBI" id="CHEBI:60377"/>
        <dbReference type="EC" id="2.7.8.5"/>
    </reaction>
</comment>
<dbReference type="OrthoDB" id="9796672at2"/>
<evidence type="ECO:0000256" key="1">
    <source>
        <dbReference type="ARBA" id="ARBA00004141"/>
    </source>
</evidence>
<comment type="subcellular location">
    <subcellularLocation>
        <location evidence="1">Membrane</location>
        <topology evidence="1">Multi-pass membrane protein</topology>
    </subcellularLocation>
</comment>
<dbReference type="AlphaFoldDB" id="A0A410JY21"/>
<dbReference type="Gene3D" id="1.20.120.1760">
    <property type="match status" value="1"/>
</dbReference>
<keyword evidence="8 17" id="KW-0812">Transmembrane</keyword>
<keyword evidence="19" id="KW-1185">Reference proteome</keyword>
<dbReference type="InterPro" id="IPR048254">
    <property type="entry name" value="CDP_ALCOHOL_P_TRANSF_CS"/>
</dbReference>
<accession>A0A410JY21</accession>
<dbReference type="Proteomes" id="UP000287502">
    <property type="component" value="Chromosome"/>
</dbReference>
<comment type="similarity">
    <text evidence="3 16">Belongs to the CDP-alcohol phosphatidyltransferase class-I family.</text>
</comment>
<dbReference type="EC" id="2.7.8.5" evidence="4 15"/>
<evidence type="ECO:0000256" key="7">
    <source>
        <dbReference type="ARBA" id="ARBA00022679"/>
    </source>
</evidence>
<dbReference type="InterPro" id="IPR000462">
    <property type="entry name" value="CDP-OH_P_trans"/>
</dbReference>
<dbReference type="InterPro" id="IPR050324">
    <property type="entry name" value="CDP-alcohol_PTase-I"/>
</dbReference>
<evidence type="ECO:0000256" key="2">
    <source>
        <dbReference type="ARBA" id="ARBA00005042"/>
    </source>
</evidence>
<feature type="transmembrane region" description="Helical" evidence="17">
    <location>
        <begin position="12"/>
        <end position="31"/>
    </location>
</feature>
<dbReference type="InterPro" id="IPR043130">
    <property type="entry name" value="CDP-OH_PTrfase_TM_dom"/>
</dbReference>
<evidence type="ECO:0000256" key="4">
    <source>
        <dbReference type="ARBA" id="ARBA00013170"/>
    </source>
</evidence>
<dbReference type="KEGG" id="gtl:EP073_06450"/>
<evidence type="ECO:0000256" key="12">
    <source>
        <dbReference type="ARBA" id="ARBA00023209"/>
    </source>
</evidence>
<feature type="transmembrane region" description="Helical" evidence="17">
    <location>
        <begin position="78"/>
        <end position="102"/>
    </location>
</feature>
<dbReference type="EMBL" id="CP035108">
    <property type="protein sequence ID" value="QAR33060.1"/>
    <property type="molecule type" value="Genomic_DNA"/>
</dbReference>
<evidence type="ECO:0000256" key="17">
    <source>
        <dbReference type="SAM" id="Phobius"/>
    </source>
</evidence>
<evidence type="ECO:0000256" key="8">
    <source>
        <dbReference type="ARBA" id="ARBA00022692"/>
    </source>
</evidence>
<dbReference type="PANTHER" id="PTHR14269">
    <property type="entry name" value="CDP-DIACYLGLYCEROL--GLYCEROL-3-PHOSPHATE 3-PHOSPHATIDYLTRANSFERASE-RELATED"/>
    <property type="match status" value="1"/>
</dbReference>
<keyword evidence="7 16" id="KW-0808">Transferase</keyword>
<dbReference type="GO" id="GO:0046474">
    <property type="term" value="P:glycerophospholipid biosynthetic process"/>
    <property type="evidence" value="ECO:0007669"/>
    <property type="project" value="TreeGrafter"/>
</dbReference>
<dbReference type="InterPro" id="IPR004570">
    <property type="entry name" value="Phosphatidylglycerol_P_synth"/>
</dbReference>
<evidence type="ECO:0000256" key="6">
    <source>
        <dbReference type="ARBA" id="ARBA00022516"/>
    </source>
</evidence>
<name>A0A410JY21_9BACT</name>
<keyword evidence="10" id="KW-0443">Lipid metabolism</keyword>
<evidence type="ECO:0000256" key="16">
    <source>
        <dbReference type="RuleBase" id="RU003750"/>
    </source>
</evidence>
<comment type="pathway">
    <text evidence="2">Phospholipid metabolism; phosphatidylglycerol biosynthesis; phosphatidylglycerol from CDP-diacylglycerol: step 1/2.</text>
</comment>
<protein>
    <recommendedName>
        <fullName evidence="5 15">CDP-diacylglycerol--glycerol-3-phosphate 3-phosphatidyltransferase</fullName>
        <ecNumber evidence="4 15">2.7.8.5</ecNumber>
    </recommendedName>
</protein>
<dbReference type="RefSeq" id="WP_128466346.1">
    <property type="nucleotide sequence ID" value="NZ_CP035108.1"/>
</dbReference>
<keyword evidence="12" id="KW-0594">Phospholipid biosynthesis</keyword>